<dbReference type="Proteomes" id="UP000033483">
    <property type="component" value="Unassembled WGS sequence"/>
</dbReference>
<evidence type="ECO:0000259" key="2">
    <source>
        <dbReference type="PROSITE" id="PS50112"/>
    </source>
</evidence>
<dbReference type="AlphaFoldDB" id="A0A0F4ZF36"/>
<feature type="region of interest" description="Disordered" evidence="1">
    <location>
        <begin position="227"/>
        <end position="294"/>
    </location>
</feature>
<feature type="compositionally biased region" description="Acidic residues" evidence="1">
    <location>
        <begin position="227"/>
        <end position="243"/>
    </location>
</feature>
<accession>A0A0F4ZF36</accession>
<comment type="caution">
    <text evidence="3">The sequence shown here is derived from an EMBL/GenBank/DDBJ whole genome shotgun (WGS) entry which is preliminary data.</text>
</comment>
<dbReference type="PROSITE" id="PS50112">
    <property type="entry name" value="PAS"/>
    <property type="match status" value="2"/>
</dbReference>
<dbReference type="EMBL" id="LAEV01000945">
    <property type="protein sequence ID" value="KKA29194.1"/>
    <property type="molecule type" value="Genomic_DNA"/>
</dbReference>
<evidence type="ECO:0000256" key="1">
    <source>
        <dbReference type="SAM" id="MobiDB-lite"/>
    </source>
</evidence>
<protein>
    <recommendedName>
        <fullName evidence="2">PAS domain-containing protein</fullName>
    </recommendedName>
</protein>
<dbReference type="SUPFAM" id="SSF55785">
    <property type="entry name" value="PYP-like sensor domain (PAS domain)"/>
    <property type="match status" value="1"/>
</dbReference>
<reference evidence="3 4" key="1">
    <citation type="submission" date="2015-03" db="EMBL/GenBank/DDBJ databases">
        <authorList>
            <person name="Radwan O."/>
            <person name="Al-Naeli F.A."/>
            <person name="Rendon G.A."/>
            <person name="Fields C."/>
        </authorList>
    </citation>
    <scope>NUCLEOTIDE SEQUENCE [LARGE SCALE GENOMIC DNA]</scope>
    <source>
        <strain evidence="3">CR-DP1</strain>
    </source>
</reference>
<feature type="compositionally biased region" description="Basic and acidic residues" evidence="1">
    <location>
        <begin position="244"/>
        <end position="263"/>
    </location>
</feature>
<dbReference type="Pfam" id="PF08447">
    <property type="entry name" value="PAS_3"/>
    <property type="match status" value="1"/>
</dbReference>
<dbReference type="InterPro" id="IPR035965">
    <property type="entry name" value="PAS-like_dom_sf"/>
</dbReference>
<dbReference type="CDD" id="cd00130">
    <property type="entry name" value="PAS"/>
    <property type="match status" value="2"/>
</dbReference>
<dbReference type="NCBIfam" id="TIGR00229">
    <property type="entry name" value="sensory_box"/>
    <property type="match status" value="1"/>
</dbReference>
<dbReference type="InterPro" id="IPR013655">
    <property type="entry name" value="PAS_fold_3"/>
</dbReference>
<organism evidence="3 4">
    <name type="scientific">Thielaviopsis punctulata</name>
    <dbReference type="NCBI Taxonomy" id="72032"/>
    <lineage>
        <taxon>Eukaryota</taxon>
        <taxon>Fungi</taxon>
        <taxon>Dikarya</taxon>
        <taxon>Ascomycota</taxon>
        <taxon>Pezizomycotina</taxon>
        <taxon>Sordariomycetes</taxon>
        <taxon>Hypocreomycetidae</taxon>
        <taxon>Microascales</taxon>
        <taxon>Ceratocystidaceae</taxon>
        <taxon>Thielaviopsis</taxon>
    </lineage>
</organism>
<proteinExistence type="predicted"/>
<dbReference type="Pfam" id="PF13426">
    <property type="entry name" value="PAS_9"/>
    <property type="match status" value="1"/>
</dbReference>
<evidence type="ECO:0000313" key="4">
    <source>
        <dbReference type="Proteomes" id="UP000033483"/>
    </source>
</evidence>
<dbReference type="InterPro" id="IPR000014">
    <property type="entry name" value="PAS"/>
</dbReference>
<dbReference type="Gene3D" id="3.30.450.20">
    <property type="entry name" value="PAS domain"/>
    <property type="match status" value="2"/>
</dbReference>
<feature type="domain" description="PAS" evidence="2">
    <location>
        <begin position="1"/>
        <end position="63"/>
    </location>
</feature>
<dbReference type="OrthoDB" id="411251at2759"/>
<sequence length="356" mass="40284">MDVTFMTINDLSDDAKILFVSDSVQDILGFKPTDVKNVPAFDFFHPNEVEKARKVHKRGILLDKAAVLHTVHLRSRNGSYIKCECSFTIVQDALVACIGKFNPGYKSERRANEAPRIRQLFKCSNKDPMYHMLEDLSPKYQRPPMVREPRAILILNRFTRTLSIMYASDSVMTVLGISSSEIMSRSFYELIQQSCLAESIACLESAKANDSIAYLRFWYRDINASENDELSDDDDDDDDEYENEHEIASRVDSEELETPRIKAESPSSMKRRRIGAANRRPAASYPPPTSIDPSSAIPEVLDAMEAQGEPGCLRRRTRRNVRSYQVEVEAVISCTSDGVVVVIRQARPPIPAFNSF</sequence>
<name>A0A0F4ZF36_9PEZI</name>
<feature type="domain" description="PAS" evidence="2">
    <location>
        <begin position="164"/>
        <end position="192"/>
    </location>
</feature>
<evidence type="ECO:0000313" key="3">
    <source>
        <dbReference type="EMBL" id="KKA29194.1"/>
    </source>
</evidence>
<gene>
    <name evidence="3" type="ORF">TD95_005012</name>
</gene>
<keyword evidence="4" id="KW-1185">Reference proteome</keyword>